<dbReference type="InterPro" id="IPR011663">
    <property type="entry name" value="UTRA"/>
</dbReference>
<gene>
    <name evidence="5" type="ORF">OSH07_14460</name>
</gene>
<dbReference type="Gene3D" id="3.40.1410.10">
    <property type="entry name" value="Chorismate lyase-like"/>
    <property type="match status" value="1"/>
</dbReference>
<accession>A0A9X3ILZ9</accession>
<reference evidence="5" key="1">
    <citation type="submission" date="2022-11" db="EMBL/GenBank/DDBJ databases">
        <title>Biodiversity and phylogenetic relationships of bacteria.</title>
        <authorList>
            <person name="Machado R.A.R."/>
            <person name="Bhat A."/>
            <person name="Loulou A."/>
            <person name="Kallel S."/>
        </authorList>
    </citation>
    <scope>NUCLEOTIDE SEQUENCE</scope>
    <source>
        <strain evidence="5">K-TC2</strain>
    </source>
</reference>
<evidence type="ECO:0000256" key="3">
    <source>
        <dbReference type="ARBA" id="ARBA00023163"/>
    </source>
</evidence>
<dbReference type="SMART" id="SM00345">
    <property type="entry name" value="HTH_GNTR"/>
    <property type="match status" value="1"/>
</dbReference>
<name>A0A9X3ILZ9_9HYPH</name>
<evidence type="ECO:0000259" key="4">
    <source>
        <dbReference type="PROSITE" id="PS50949"/>
    </source>
</evidence>
<dbReference type="InterPro" id="IPR050679">
    <property type="entry name" value="Bact_HTH_transcr_reg"/>
</dbReference>
<dbReference type="AlphaFoldDB" id="A0A9X3ILZ9"/>
<dbReference type="PRINTS" id="PR00035">
    <property type="entry name" value="HTHGNTR"/>
</dbReference>
<dbReference type="InterPro" id="IPR036390">
    <property type="entry name" value="WH_DNA-bd_sf"/>
</dbReference>
<dbReference type="GO" id="GO:0045892">
    <property type="term" value="P:negative regulation of DNA-templated transcription"/>
    <property type="evidence" value="ECO:0007669"/>
    <property type="project" value="TreeGrafter"/>
</dbReference>
<dbReference type="Gene3D" id="1.10.10.10">
    <property type="entry name" value="Winged helix-like DNA-binding domain superfamily/Winged helix DNA-binding domain"/>
    <property type="match status" value="1"/>
</dbReference>
<dbReference type="PANTHER" id="PTHR44846:SF17">
    <property type="entry name" value="GNTR-FAMILY TRANSCRIPTIONAL REGULATOR"/>
    <property type="match status" value="1"/>
</dbReference>
<keyword evidence="3" id="KW-0804">Transcription</keyword>
<keyword evidence="6" id="KW-1185">Reference proteome</keyword>
<keyword evidence="1" id="KW-0805">Transcription regulation</keyword>
<dbReference type="PROSITE" id="PS50949">
    <property type="entry name" value="HTH_GNTR"/>
    <property type="match status" value="1"/>
</dbReference>
<keyword evidence="2" id="KW-0238">DNA-binding</keyword>
<dbReference type="Pfam" id="PF00392">
    <property type="entry name" value="GntR"/>
    <property type="match status" value="1"/>
</dbReference>
<dbReference type="SUPFAM" id="SSF46785">
    <property type="entry name" value="Winged helix' DNA-binding domain"/>
    <property type="match status" value="1"/>
</dbReference>
<dbReference type="InterPro" id="IPR000524">
    <property type="entry name" value="Tscrpt_reg_HTH_GntR"/>
</dbReference>
<protein>
    <submittedName>
        <fullName evidence="5">GntR family transcriptional regulator</fullName>
    </submittedName>
</protein>
<evidence type="ECO:0000313" key="5">
    <source>
        <dbReference type="EMBL" id="MCX5570407.1"/>
    </source>
</evidence>
<dbReference type="Proteomes" id="UP001144805">
    <property type="component" value="Unassembled WGS sequence"/>
</dbReference>
<dbReference type="SMART" id="SM00866">
    <property type="entry name" value="UTRA"/>
    <property type="match status" value="1"/>
</dbReference>
<evidence type="ECO:0000256" key="1">
    <source>
        <dbReference type="ARBA" id="ARBA00023015"/>
    </source>
</evidence>
<dbReference type="InterPro" id="IPR028978">
    <property type="entry name" value="Chorismate_lyase_/UTRA_dom_sf"/>
</dbReference>
<feature type="domain" description="HTH gntR-type" evidence="4">
    <location>
        <begin position="13"/>
        <end position="81"/>
    </location>
</feature>
<sequence>MSWNATRLSEDGAPKWFQIANILRQSIVEGEFQAGDVMPTEAHLNEVFDVSRTTARSALNKLVQEGLITRRSGVGSIVLGGRVDQPVNQIRGFTEDMLLRGLKPSFAVLSAGWEQASGEVAHALGLASSDKPFRSDRLLRANDRLMGYSVSWIRPDLFGSVAPPTEAQLADGSLYAWLREKLDVEISGGVEFIEANLASDEIAQLLDVEPGSAVLVVTRIAKAAGGMPVEFAVVTYRADRYRFRVEL</sequence>
<evidence type="ECO:0000313" key="6">
    <source>
        <dbReference type="Proteomes" id="UP001144805"/>
    </source>
</evidence>
<proteinExistence type="predicted"/>
<dbReference type="PANTHER" id="PTHR44846">
    <property type="entry name" value="MANNOSYL-D-GLYCERATE TRANSPORT/METABOLISM SYSTEM REPRESSOR MNGR-RELATED"/>
    <property type="match status" value="1"/>
</dbReference>
<dbReference type="GO" id="GO:0003677">
    <property type="term" value="F:DNA binding"/>
    <property type="evidence" value="ECO:0007669"/>
    <property type="project" value="UniProtKB-KW"/>
</dbReference>
<evidence type="ECO:0000256" key="2">
    <source>
        <dbReference type="ARBA" id="ARBA00023125"/>
    </source>
</evidence>
<dbReference type="InterPro" id="IPR036388">
    <property type="entry name" value="WH-like_DNA-bd_sf"/>
</dbReference>
<dbReference type="GO" id="GO:0003700">
    <property type="term" value="F:DNA-binding transcription factor activity"/>
    <property type="evidence" value="ECO:0007669"/>
    <property type="project" value="InterPro"/>
</dbReference>
<dbReference type="SUPFAM" id="SSF64288">
    <property type="entry name" value="Chorismate lyase-like"/>
    <property type="match status" value="1"/>
</dbReference>
<dbReference type="Pfam" id="PF07702">
    <property type="entry name" value="UTRA"/>
    <property type="match status" value="1"/>
</dbReference>
<dbReference type="RefSeq" id="WP_266339368.1">
    <property type="nucleotide sequence ID" value="NZ_JAPKNK010000005.1"/>
</dbReference>
<dbReference type="CDD" id="cd07377">
    <property type="entry name" value="WHTH_GntR"/>
    <property type="match status" value="1"/>
</dbReference>
<organism evidence="5 6">
    <name type="scientific">Kaistia nematophila</name>
    <dbReference type="NCBI Taxonomy" id="2994654"/>
    <lineage>
        <taxon>Bacteria</taxon>
        <taxon>Pseudomonadati</taxon>
        <taxon>Pseudomonadota</taxon>
        <taxon>Alphaproteobacteria</taxon>
        <taxon>Hyphomicrobiales</taxon>
        <taxon>Kaistiaceae</taxon>
        <taxon>Kaistia</taxon>
    </lineage>
</organism>
<comment type="caution">
    <text evidence="5">The sequence shown here is derived from an EMBL/GenBank/DDBJ whole genome shotgun (WGS) entry which is preliminary data.</text>
</comment>
<dbReference type="EMBL" id="JAPKNK010000005">
    <property type="protein sequence ID" value="MCX5570407.1"/>
    <property type="molecule type" value="Genomic_DNA"/>
</dbReference>